<evidence type="ECO:0000256" key="14">
    <source>
        <dbReference type="SAM" id="Phobius"/>
    </source>
</evidence>
<evidence type="ECO:0000256" key="2">
    <source>
        <dbReference type="ARBA" id="ARBA00004650"/>
    </source>
</evidence>
<evidence type="ECO:0000256" key="4">
    <source>
        <dbReference type="ARBA" id="ARBA00022685"/>
    </source>
</evidence>
<reference evidence="16" key="1">
    <citation type="submission" date="1998-06" db="EMBL/GenBank/DDBJ databases">
        <title>Genetic Analyses of MMTV in the RIII Strain of Mice: Evidence for a Novel non-LTR Retrotransposon.</title>
        <authorList>
            <person name="Popken-Harris P.D."/>
            <person name="Pliml L.S."/>
            <person name="Harris L.F."/>
        </authorList>
    </citation>
    <scope>NUCLEOTIDE SEQUENCE</scope>
</reference>
<evidence type="ECO:0000256" key="3">
    <source>
        <dbReference type="ARBA" id="ARBA00022581"/>
    </source>
</evidence>
<keyword evidence="9 14" id="KW-1133">Transmembrane helix</keyword>
<evidence type="ECO:0000259" key="15">
    <source>
        <dbReference type="Pfam" id="PF00517"/>
    </source>
</evidence>
<dbReference type="GO" id="GO:0019062">
    <property type="term" value="P:virion attachment to host cell"/>
    <property type="evidence" value="ECO:0007669"/>
    <property type="project" value="UniProtKB-KW"/>
</dbReference>
<keyword evidence="7" id="KW-0946">Virion</keyword>
<accession>O90187</accession>
<protein>
    <recommendedName>
        <fullName evidence="13">Env polyprotein</fullName>
    </recommendedName>
</protein>
<dbReference type="PANTHER" id="PTHR34313:SF2">
    <property type="entry name" value="ENDOGENOUS RETROVIRUS GROUP K MEMBER 21 ENV POLYPROTEIN-LIKE"/>
    <property type="match status" value="1"/>
</dbReference>
<keyword evidence="12" id="KW-1160">Virus entry into host cell</keyword>
<keyword evidence="10 14" id="KW-0472">Membrane</keyword>
<organism evidence="16">
    <name type="scientific">Mouse mammary tumor virus</name>
    <name type="common">MMTV</name>
    <dbReference type="NCBI Taxonomy" id="11757"/>
    <lineage>
        <taxon>Viruses</taxon>
        <taxon>Riboviria</taxon>
        <taxon>Pararnavirae</taxon>
        <taxon>Artverviricota</taxon>
        <taxon>Revtraviricetes</taxon>
        <taxon>Ortervirales</taxon>
        <taxon>Retroviridae</taxon>
        <taxon>Orthoretrovirinae</taxon>
        <taxon>Betaretrovirus</taxon>
        <taxon>Betaretrovirus murmamtum</taxon>
    </lineage>
</organism>
<dbReference type="InterPro" id="IPR051255">
    <property type="entry name" value="Retroviral_env_glycoprotein"/>
</dbReference>
<sequence>MLVFFHRMPNHQSGSPTGSSDLLLSGKKQRPHLALRRKRRREMRKINRKVRRMNLAPIKEKTAWQHLQALISEAEEVLKTSQTPQTSLTLFLALLSVLGPPPVTGESYWAYLPKPPILHPVGWGSTDPIRVLTNQTIYLGGSPDFHGFRNMSGNVHFEGKSDTLPICFSFSFSTPTGCFQVDKQVFLSDTPTVDNNKPGGKGDKRRMWELWLTTLGNSGANTKRVPIKKKLPPKYPHCQIAFKKDAFWEGDESAPPRWLPCAFPDQGVSFSPKGALGLLWDFSLPSPNIDQSDQIKNKKDLYGNYTPPVNKEVHRWYEAGWVEPTWFWENSPKDPNDRDFTALVPHIELFRLVAASRHLILKKPGFQEHEMIPTSACVTYPYAILLGLPQLIDIEKRGSTFHISCSSCRLTNCLDSSAYDYAAIIVKRPPYVLLPVDIGDEPWFDDSAIQTFRYATDLIRAKRFVAAIILGISALIAIITSFAVATTALVKEMQTATFVNNLHRNVTLALSEQRIIDLKLEARLNALEEVVLELGQDVANLKTRLSTKCHANYDFICVTPLPYNATESWERTRAHLLGIWNDNEISYNIQELTNLISDMSKQHIDAVDLSGLAQSFANGVKALNPLDWTQYFIFIGVGALLLVIVLMIFPIVFQCFAKSLDQVQSDLNVLLLKKKKGGNAAPAAEMVELPRVSYT</sequence>
<evidence type="ECO:0000256" key="11">
    <source>
        <dbReference type="ARBA" id="ARBA00023180"/>
    </source>
</evidence>
<keyword evidence="8" id="KW-0261">Viral envelope protein</keyword>
<keyword evidence="6" id="KW-1161">Viral attachment to host cell</keyword>
<evidence type="ECO:0000256" key="8">
    <source>
        <dbReference type="ARBA" id="ARBA00022879"/>
    </source>
</evidence>
<evidence type="ECO:0000256" key="7">
    <source>
        <dbReference type="ARBA" id="ARBA00022844"/>
    </source>
</evidence>
<dbReference type="PANTHER" id="PTHR34313">
    <property type="entry name" value="ENDOGENOUS RETROVIRUS GROUP K MEMBER 113 ENV POLYPROTEIN-RELATED"/>
    <property type="match status" value="1"/>
</dbReference>
<dbReference type="Pfam" id="PF00517">
    <property type="entry name" value="GP41"/>
    <property type="match status" value="1"/>
</dbReference>
<evidence type="ECO:0000256" key="5">
    <source>
        <dbReference type="ARBA" id="ARBA00022692"/>
    </source>
</evidence>
<proteinExistence type="evidence at transcript level"/>
<dbReference type="InterPro" id="IPR000328">
    <property type="entry name" value="GP41-like"/>
</dbReference>
<dbReference type="GO" id="GO:0019031">
    <property type="term" value="C:viral envelope"/>
    <property type="evidence" value="ECO:0007669"/>
    <property type="project" value="UniProtKB-KW"/>
</dbReference>
<evidence type="ECO:0000256" key="9">
    <source>
        <dbReference type="ARBA" id="ARBA00022989"/>
    </source>
</evidence>
<keyword evidence="5 14" id="KW-0812">Transmembrane</keyword>
<dbReference type="EMBL" id="AF071010">
    <property type="protein sequence ID" value="AAC24861.1"/>
    <property type="molecule type" value="mRNA"/>
</dbReference>
<comment type="subcellular location">
    <subcellularLocation>
        <location evidence="2">Virion membrane</location>
        <topology evidence="2">Peripheral membrane protein</topology>
    </subcellularLocation>
    <subcellularLocation>
        <location evidence="1">Virion membrane</location>
        <topology evidence="1">Single-pass type I membrane protein</topology>
    </subcellularLocation>
</comment>
<feature type="transmembrane region" description="Helical" evidence="14">
    <location>
        <begin position="464"/>
        <end position="490"/>
    </location>
</feature>
<evidence type="ECO:0000256" key="10">
    <source>
        <dbReference type="ARBA" id="ARBA00023136"/>
    </source>
</evidence>
<dbReference type="GO" id="GO:0046718">
    <property type="term" value="P:symbiont entry into host cell"/>
    <property type="evidence" value="ECO:0007669"/>
    <property type="project" value="UniProtKB-KW"/>
</dbReference>
<evidence type="ECO:0000256" key="13">
    <source>
        <dbReference type="ARBA" id="ARBA00029888"/>
    </source>
</evidence>
<feature type="transmembrane region" description="Helical" evidence="14">
    <location>
        <begin position="631"/>
        <end position="653"/>
    </location>
</feature>
<evidence type="ECO:0000256" key="1">
    <source>
        <dbReference type="ARBA" id="ARBA00004563"/>
    </source>
</evidence>
<keyword evidence="4" id="KW-0165">Cleavage on pair of basic residues</keyword>
<evidence type="ECO:0000256" key="12">
    <source>
        <dbReference type="ARBA" id="ARBA00023296"/>
    </source>
</evidence>
<dbReference type="GO" id="GO:0005198">
    <property type="term" value="F:structural molecule activity"/>
    <property type="evidence" value="ECO:0007669"/>
    <property type="project" value="InterPro"/>
</dbReference>
<dbReference type="GO" id="GO:0055036">
    <property type="term" value="C:virion membrane"/>
    <property type="evidence" value="ECO:0007669"/>
    <property type="project" value="UniProtKB-SubCell"/>
</dbReference>
<keyword evidence="11" id="KW-0325">Glycoprotein</keyword>
<name>O90187_MMTV</name>
<evidence type="ECO:0000256" key="6">
    <source>
        <dbReference type="ARBA" id="ARBA00022804"/>
    </source>
</evidence>
<organismHost>
    <name type="scientific">Mus musculus</name>
    <name type="common">Mouse</name>
    <dbReference type="NCBI Taxonomy" id="10090"/>
</organismHost>
<evidence type="ECO:0000313" key="16">
    <source>
        <dbReference type="EMBL" id="AAC24861.1"/>
    </source>
</evidence>
<feature type="domain" description="Retroviral envelope protein GP41-like" evidence="15">
    <location>
        <begin position="484"/>
        <end position="677"/>
    </location>
</feature>
<keyword evidence="3" id="KW-0945">Host-virus interaction</keyword>
<dbReference type="CDD" id="cd09909">
    <property type="entry name" value="HIV-1-like_HR1-HR2"/>
    <property type="match status" value="1"/>
</dbReference>